<keyword evidence="4" id="KW-1185">Reference proteome</keyword>
<dbReference type="EMBL" id="KL142373">
    <property type="protein sequence ID" value="KDR79196.1"/>
    <property type="molecule type" value="Genomic_DNA"/>
</dbReference>
<evidence type="ECO:0000256" key="2">
    <source>
        <dbReference type="SAM" id="SignalP"/>
    </source>
</evidence>
<feature type="signal peptide" evidence="2">
    <location>
        <begin position="1"/>
        <end position="21"/>
    </location>
</feature>
<accession>A0A067T7S3</accession>
<evidence type="ECO:0000313" key="3">
    <source>
        <dbReference type="EMBL" id="KDR79196.1"/>
    </source>
</evidence>
<gene>
    <name evidence="3" type="ORF">GALMADRAFT_1228062</name>
</gene>
<dbReference type="OrthoDB" id="10558118at2759"/>
<dbReference type="HOGENOM" id="CLU_109889_0_0_1"/>
<reference evidence="4" key="1">
    <citation type="journal article" date="2014" name="Proc. Natl. Acad. Sci. U.S.A.">
        <title>Extensive sampling of basidiomycete genomes demonstrates inadequacy of the white-rot/brown-rot paradigm for wood decay fungi.</title>
        <authorList>
            <person name="Riley R."/>
            <person name="Salamov A.A."/>
            <person name="Brown D.W."/>
            <person name="Nagy L.G."/>
            <person name="Floudas D."/>
            <person name="Held B.W."/>
            <person name="Levasseur A."/>
            <person name="Lombard V."/>
            <person name="Morin E."/>
            <person name="Otillar R."/>
            <person name="Lindquist E.A."/>
            <person name="Sun H."/>
            <person name="LaButti K.M."/>
            <person name="Schmutz J."/>
            <person name="Jabbour D."/>
            <person name="Luo H."/>
            <person name="Baker S.E."/>
            <person name="Pisabarro A.G."/>
            <person name="Walton J.D."/>
            <person name="Blanchette R.A."/>
            <person name="Henrissat B."/>
            <person name="Martin F."/>
            <person name="Cullen D."/>
            <person name="Hibbett D.S."/>
            <person name="Grigoriev I.V."/>
        </authorList>
    </citation>
    <scope>NUCLEOTIDE SEQUENCE [LARGE SCALE GENOMIC DNA]</scope>
    <source>
        <strain evidence="4">CBS 339.88</strain>
    </source>
</reference>
<feature type="chain" id="PRO_5001649261" evidence="2">
    <location>
        <begin position="22"/>
        <end position="173"/>
    </location>
</feature>
<keyword evidence="1" id="KW-0812">Transmembrane</keyword>
<feature type="transmembrane region" description="Helical" evidence="1">
    <location>
        <begin position="132"/>
        <end position="148"/>
    </location>
</feature>
<sequence>MNLRCWMKTCALNLLSLFTVYDDVRQVIEAPAVGGTLLLKSLICRHRKYLEMLVPMTMWHIYRAQDLSASWGFCLILVVRQTLEIMDEELLLERILVLGPVKFSLAYSIPMLATHVFYYTQMVISTNSPVEVFVQAVLLVLPEVLMLISKAQKMYRTTASSPTRLTLEANVSV</sequence>
<keyword evidence="2" id="KW-0732">Signal</keyword>
<evidence type="ECO:0000256" key="1">
    <source>
        <dbReference type="SAM" id="Phobius"/>
    </source>
</evidence>
<dbReference type="Proteomes" id="UP000027222">
    <property type="component" value="Unassembled WGS sequence"/>
</dbReference>
<name>A0A067T7S3_GALM3</name>
<protein>
    <submittedName>
        <fullName evidence="3">Uncharacterized protein</fullName>
    </submittedName>
</protein>
<proteinExistence type="predicted"/>
<keyword evidence="1" id="KW-0472">Membrane</keyword>
<evidence type="ECO:0000313" key="4">
    <source>
        <dbReference type="Proteomes" id="UP000027222"/>
    </source>
</evidence>
<organism evidence="3 4">
    <name type="scientific">Galerina marginata (strain CBS 339.88)</name>
    <dbReference type="NCBI Taxonomy" id="685588"/>
    <lineage>
        <taxon>Eukaryota</taxon>
        <taxon>Fungi</taxon>
        <taxon>Dikarya</taxon>
        <taxon>Basidiomycota</taxon>
        <taxon>Agaricomycotina</taxon>
        <taxon>Agaricomycetes</taxon>
        <taxon>Agaricomycetidae</taxon>
        <taxon>Agaricales</taxon>
        <taxon>Agaricineae</taxon>
        <taxon>Strophariaceae</taxon>
        <taxon>Galerina</taxon>
    </lineage>
</organism>
<feature type="transmembrane region" description="Helical" evidence="1">
    <location>
        <begin position="95"/>
        <end position="120"/>
    </location>
</feature>
<keyword evidence="1" id="KW-1133">Transmembrane helix</keyword>
<dbReference type="AlphaFoldDB" id="A0A067T7S3"/>